<dbReference type="AlphaFoldDB" id="A0AAV2QKD1"/>
<name>A0AAV2QKD1_MEGNR</name>
<organism evidence="2 3">
    <name type="scientific">Meganyctiphanes norvegica</name>
    <name type="common">Northern krill</name>
    <name type="synonym">Thysanopoda norvegica</name>
    <dbReference type="NCBI Taxonomy" id="48144"/>
    <lineage>
        <taxon>Eukaryota</taxon>
        <taxon>Metazoa</taxon>
        <taxon>Ecdysozoa</taxon>
        <taxon>Arthropoda</taxon>
        <taxon>Crustacea</taxon>
        <taxon>Multicrustacea</taxon>
        <taxon>Malacostraca</taxon>
        <taxon>Eumalacostraca</taxon>
        <taxon>Eucarida</taxon>
        <taxon>Euphausiacea</taxon>
        <taxon>Euphausiidae</taxon>
        <taxon>Meganyctiphanes</taxon>
    </lineage>
</organism>
<reference evidence="2 3" key="1">
    <citation type="submission" date="2024-05" db="EMBL/GenBank/DDBJ databases">
        <authorList>
            <person name="Wallberg A."/>
        </authorList>
    </citation>
    <scope>NUCLEOTIDE SEQUENCE [LARGE SCALE GENOMIC DNA]</scope>
</reference>
<evidence type="ECO:0000313" key="3">
    <source>
        <dbReference type="Proteomes" id="UP001497623"/>
    </source>
</evidence>
<keyword evidence="1" id="KW-0732">Signal</keyword>
<proteinExistence type="predicted"/>
<accession>A0AAV2QKD1</accession>
<feature type="non-terminal residue" evidence="2">
    <location>
        <position position="1"/>
    </location>
</feature>
<sequence>EPLFSLTPVASNTRIAKMKIFSFLVVLCLACLSLALPQPLAQQQGKQGDQRHFFGGLYNNGLYNNYGGLYGGHYGGHYGGYNSYGGLGGYGGYGYGGYNPIWG</sequence>
<dbReference type="Proteomes" id="UP001497623">
    <property type="component" value="Unassembled WGS sequence"/>
</dbReference>
<feature type="signal peptide" evidence="1">
    <location>
        <begin position="1"/>
        <end position="35"/>
    </location>
</feature>
<comment type="caution">
    <text evidence="2">The sequence shown here is derived from an EMBL/GenBank/DDBJ whole genome shotgun (WGS) entry which is preliminary data.</text>
</comment>
<dbReference type="EMBL" id="CAXKWB010007996">
    <property type="protein sequence ID" value="CAL4089246.1"/>
    <property type="molecule type" value="Genomic_DNA"/>
</dbReference>
<feature type="chain" id="PRO_5043808253" evidence="1">
    <location>
        <begin position="36"/>
        <end position="103"/>
    </location>
</feature>
<keyword evidence="3" id="KW-1185">Reference proteome</keyword>
<evidence type="ECO:0000256" key="1">
    <source>
        <dbReference type="SAM" id="SignalP"/>
    </source>
</evidence>
<gene>
    <name evidence="2" type="ORF">MNOR_LOCUS13747</name>
</gene>
<protein>
    <submittedName>
        <fullName evidence="2">Uncharacterized protein</fullName>
    </submittedName>
</protein>
<evidence type="ECO:0000313" key="2">
    <source>
        <dbReference type="EMBL" id="CAL4089246.1"/>
    </source>
</evidence>